<protein>
    <submittedName>
        <fullName evidence="2">Uncharacterized protein</fullName>
    </submittedName>
</protein>
<feature type="region of interest" description="Disordered" evidence="1">
    <location>
        <begin position="14"/>
        <end position="35"/>
    </location>
</feature>
<feature type="region of interest" description="Disordered" evidence="1">
    <location>
        <begin position="139"/>
        <end position="219"/>
    </location>
</feature>
<comment type="caution">
    <text evidence="2">The sequence shown here is derived from an EMBL/GenBank/DDBJ whole genome shotgun (WGS) entry which is preliminary data.</text>
</comment>
<dbReference type="EMBL" id="MU250552">
    <property type="protein sequence ID" value="KAG7442370.1"/>
    <property type="molecule type" value="Genomic_DNA"/>
</dbReference>
<evidence type="ECO:0000313" key="2">
    <source>
        <dbReference type="EMBL" id="KAG7442370.1"/>
    </source>
</evidence>
<name>A0A9P8ANX2_9AGAR</name>
<dbReference type="AlphaFoldDB" id="A0A9P8ANX2"/>
<evidence type="ECO:0000313" key="3">
    <source>
        <dbReference type="Proteomes" id="UP000812287"/>
    </source>
</evidence>
<accession>A0A9P8ANX2</accession>
<dbReference type="Proteomes" id="UP000812287">
    <property type="component" value="Unassembled WGS sequence"/>
</dbReference>
<proteinExistence type="predicted"/>
<evidence type="ECO:0000256" key="1">
    <source>
        <dbReference type="SAM" id="MobiDB-lite"/>
    </source>
</evidence>
<dbReference type="GeneID" id="66099962"/>
<dbReference type="RefSeq" id="XP_043035870.1">
    <property type="nucleotide sequence ID" value="XM_043177675.1"/>
</dbReference>
<sequence>MALNSVVRLAGRPNGPIARGIARPKPPTRPPTRLKPSQWHGGFYHGELSGRVVVSSDQASLHPCSHCVKGMTSRNSVTGSFIDPRKLTRRLGVVTLSMVHKAMSSMFSALLRSMIRKAAVGFSLLRHIRLFLQSIHTERMASSDKTEPTAAGSKSQTPIVDNAAASTNNTSEKKSQSSTGSGTLNEAALGGESAERNAGQQLAADSDSEEEEEWNMSLM</sequence>
<gene>
    <name evidence="2" type="ORF">BT62DRAFT_1010650</name>
</gene>
<reference evidence="2" key="1">
    <citation type="submission" date="2020-11" db="EMBL/GenBank/DDBJ databases">
        <title>Adaptations for nitrogen fixation in a non-lichenized fungal sporocarp promotes dispersal by wood-feeding termites.</title>
        <authorList>
            <consortium name="DOE Joint Genome Institute"/>
            <person name="Koch R.A."/>
            <person name="Yoon G."/>
            <person name="Arayal U."/>
            <person name="Lail K."/>
            <person name="Amirebrahimi M."/>
            <person name="Labutti K."/>
            <person name="Lipzen A."/>
            <person name="Riley R."/>
            <person name="Barry K."/>
            <person name="Henrissat B."/>
            <person name="Grigoriev I.V."/>
            <person name="Herr J.R."/>
            <person name="Aime M.C."/>
        </authorList>
    </citation>
    <scope>NUCLEOTIDE SEQUENCE</scope>
    <source>
        <strain evidence="2">MCA 3950</strain>
    </source>
</reference>
<organism evidence="2 3">
    <name type="scientific">Guyanagaster necrorhizus</name>
    <dbReference type="NCBI Taxonomy" id="856835"/>
    <lineage>
        <taxon>Eukaryota</taxon>
        <taxon>Fungi</taxon>
        <taxon>Dikarya</taxon>
        <taxon>Basidiomycota</taxon>
        <taxon>Agaricomycotina</taxon>
        <taxon>Agaricomycetes</taxon>
        <taxon>Agaricomycetidae</taxon>
        <taxon>Agaricales</taxon>
        <taxon>Marasmiineae</taxon>
        <taxon>Physalacriaceae</taxon>
        <taxon>Guyanagaster</taxon>
    </lineage>
</organism>
<keyword evidence="3" id="KW-1185">Reference proteome</keyword>
<feature type="compositionally biased region" description="Acidic residues" evidence="1">
    <location>
        <begin position="206"/>
        <end position="219"/>
    </location>
</feature>
<feature type="compositionally biased region" description="Polar residues" evidence="1">
    <location>
        <begin position="152"/>
        <end position="184"/>
    </location>
</feature>